<dbReference type="GO" id="GO:0034271">
    <property type="term" value="C:phosphatidylinositol 3-kinase complex, class III, type I"/>
    <property type="evidence" value="ECO:0007669"/>
    <property type="project" value="TreeGrafter"/>
</dbReference>
<dbReference type="GO" id="GO:0000045">
    <property type="term" value="P:autophagosome assembly"/>
    <property type="evidence" value="ECO:0007669"/>
    <property type="project" value="TreeGrafter"/>
</dbReference>
<dbReference type="GO" id="GO:0000407">
    <property type="term" value="C:phagophore assembly site"/>
    <property type="evidence" value="ECO:0007669"/>
    <property type="project" value="TreeGrafter"/>
</dbReference>
<dbReference type="GO" id="GO:0043548">
    <property type="term" value="F:phosphatidylinositol 3-kinase binding"/>
    <property type="evidence" value="ECO:0007669"/>
    <property type="project" value="TreeGrafter"/>
</dbReference>
<evidence type="ECO:0000259" key="2">
    <source>
        <dbReference type="Pfam" id="PF04111"/>
    </source>
</evidence>
<dbReference type="InterPro" id="IPR007243">
    <property type="entry name" value="Atg6/Beclin"/>
</dbReference>
<dbReference type="AlphaFoldDB" id="A0A7S2A6K8"/>
<dbReference type="Pfam" id="PF04111">
    <property type="entry name" value="APG6"/>
    <property type="match status" value="1"/>
</dbReference>
<dbReference type="GO" id="GO:0000423">
    <property type="term" value="P:mitophagy"/>
    <property type="evidence" value="ECO:0007669"/>
    <property type="project" value="TreeGrafter"/>
</dbReference>
<reference evidence="3" key="1">
    <citation type="submission" date="2021-01" db="EMBL/GenBank/DDBJ databases">
        <authorList>
            <person name="Corre E."/>
            <person name="Pelletier E."/>
            <person name="Niang G."/>
            <person name="Scheremetjew M."/>
            <person name="Finn R."/>
            <person name="Kale V."/>
            <person name="Holt S."/>
            <person name="Cochrane G."/>
            <person name="Meng A."/>
            <person name="Brown T."/>
            <person name="Cohen L."/>
        </authorList>
    </citation>
    <scope>NUCLEOTIDE SEQUENCE</scope>
    <source>
        <strain evidence="3">Grunow 1884</strain>
    </source>
</reference>
<dbReference type="GO" id="GO:0045324">
    <property type="term" value="P:late endosome to vacuole transport"/>
    <property type="evidence" value="ECO:0007669"/>
    <property type="project" value="TreeGrafter"/>
</dbReference>
<dbReference type="Gene3D" id="1.10.418.40">
    <property type="entry name" value="Autophagy protein 6/Beclin 1"/>
    <property type="match status" value="1"/>
</dbReference>
<dbReference type="PANTHER" id="PTHR12768:SF4">
    <property type="entry name" value="BECLIN-1"/>
    <property type="match status" value="1"/>
</dbReference>
<comment type="similarity">
    <text evidence="1">Belongs to the beclin family.</text>
</comment>
<proteinExistence type="inferred from homology"/>
<evidence type="ECO:0000256" key="1">
    <source>
        <dbReference type="ARBA" id="ARBA00005965"/>
    </source>
</evidence>
<dbReference type="InterPro" id="IPR038274">
    <property type="entry name" value="Atg6/Beclin_C_sf"/>
</dbReference>
<name>A0A7S2A6K8_TRICV</name>
<dbReference type="GO" id="GO:0030674">
    <property type="term" value="F:protein-macromolecule adaptor activity"/>
    <property type="evidence" value="ECO:0007669"/>
    <property type="project" value="TreeGrafter"/>
</dbReference>
<evidence type="ECO:0000313" key="3">
    <source>
        <dbReference type="EMBL" id="CAD9358916.1"/>
    </source>
</evidence>
<gene>
    <name evidence="3" type="ORF">OSIN01602_LOCUS19657</name>
</gene>
<accession>A0A7S2A6K8</accession>
<dbReference type="InterPro" id="IPR040455">
    <property type="entry name" value="Atg6_BARA"/>
</dbReference>
<dbReference type="GO" id="GO:0006995">
    <property type="term" value="P:cellular response to nitrogen starvation"/>
    <property type="evidence" value="ECO:0007669"/>
    <property type="project" value="TreeGrafter"/>
</dbReference>
<protein>
    <recommendedName>
        <fullName evidence="2">Atg6 BARA domain-containing protein</fullName>
    </recommendedName>
</protein>
<feature type="domain" description="Atg6 BARA" evidence="2">
    <location>
        <begin position="173"/>
        <end position="323"/>
    </location>
</feature>
<dbReference type="PANTHER" id="PTHR12768">
    <property type="entry name" value="BECLIN 1"/>
    <property type="match status" value="1"/>
</dbReference>
<dbReference type="GO" id="GO:0034272">
    <property type="term" value="C:phosphatidylinositol 3-kinase complex, class III, type II"/>
    <property type="evidence" value="ECO:0007669"/>
    <property type="project" value="TreeGrafter"/>
</dbReference>
<dbReference type="EMBL" id="HBGO01034006">
    <property type="protein sequence ID" value="CAD9358916.1"/>
    <property type="molecule type" value="Transcribed_RNA"/>
</dbReference>
<sequence>MISSHDEGDVVKETILCDEELALEDKCRVLRSQIRAIRERRSQIKRATDKVTKSASEWASYRNRAEQDLSAAVATFKSAAMSNQTAMASLEVARNLSPTVDCFYIWHRGPFGTINGLRLGSEAPSLPPSVSTDDDSVANSAKPDFDLSSLISQAPVSSSDPSNAAVGGKSTNETIKVPWPEINAALGMAALLLSTLEKKPHSGIKFKNEILPMGNFSKIGIAQTDGRPPVLFNLHYSEDSFQFFGKRNFNTALDGLFHCLKDASDAVSRIDKATALPHKVEVSPQGEVTIGGIPVTYGDNGEVWTKAMKYFLTDLKWLLAFTTKNADR</sequence>
<organism evidence="3">
    <name type="scientific">Trieres chinensis</name>
    <name type="common">Marine centric diatom</name>
    <name type="synonym">Odontella sinensis</name>
    <dbReference type="NCBI Taxonomy" id="1514140"/>
    <lineage>
        <taxon>Eukaryota</taxon>
        <taxon>Sar</taxon>
        <taxon>Stramenopiles</taxon>
        <taxon>Ochrophyta</taxon>
        <taxon>Bacillariophyta</taxon>
        <taxon>Mediophyceae</taxon>
        <taxon>Biddulphiophycidae</taxon>
        <taxon>Eupodiscales</taxon>
        <taxon>Parodontellaceae</taxon>
        <taxon>Trieres</taxon>
    </lineage>
</organism>